<dbReference type="GO" id="GO:0006298">
    <property type="term" value="P:mismatch repair"/>
    <property type="evidence" value="ECO:0007669"/>
    <property type="project" value="TreeGrafter"/>
</dbReference>
<dbReference type="EMBL" id="HF935675">
    <property type="protein sequence ID" value="CCX12047.1"/>
    <property type="molecule type" value="Genomic_DNA"/>
</dbReference>
<dbReference type="GO" id="GO:0006289">
    <property type="term" value="P:nucleotide-excision repair"/>
    <property type="evidence" value="ECO:0007669"/>
    <property type="project" value="TreeGrafter"/>
</dbReference>
<dbReference type="PANTHER" id="PTHR15114:SF1">
    <property type="entry name" value="REPLICATION PROTEIN A 14 KDA SUBUNIT"/>
    <property type="match status" value="1"/>
</dbReference>
<protein>
    <submittedName>
        <fullName evidence="4">Similar to Replication factor A protein 3 acc. no. Q92374</fullName>
    </submittedName>
</protein>
<dbReference type="GO" id="GO:0035861">
    <property type="term" value="C:site of double-strand break"/>
    <property type="evidence" value="ECO:0007669"/>
    <property type="project" value="TreeGrafter"/>
</dbReference>
<keyword evidence="5" id="KW-1185">Reference proteome</keyword>
<dbReference type="GO" id="GO:0003684">
    <property type="term" value="F:damaged DNA binding"/>
    <property type="evidence" value="ECO:0007669"/>
    <property type="project" value="TreeGrafter"/>
</dbReference>
<dbReference type="CDD" id="cd04479">
    <property type="entry name" value="RPA3"/>
    <property type="match status" value="1"/>
</dbReference>
<name>U4L4Q8_PYROM</name>
<dbReference type="GO" id="GO:0006260">
    <property type="term" value="P:DNA replication"/>
    <property type="evidence" value="ECO:0007669"/>
    <property type="project" value="InterPro"/>
</dbReference>
<comment type="similarity">
    <text evidence="2">Belongs to the replication factor A protein 3 family.</text>
</comment>
<dbReference type="PANTHER" id="PTHR15114">
    <property type="entry name" value="REPLICATION PROTEIN A3"/>
    <property type="match status" value="1"/>
</dbReference>
<dbReference type="InterPro" id="IPR013970">
    <property type="entry name" value="Rfa2"/>
</dbReference>
<dbReference type="GO" id="GO:0000724">
    <property type="term" value="P:double-strand break repair via homologous recombination"/>
    <property type="evidence" value="ECO:0007669"/>
    <property type="project" value="TreeGrafter"/>
</dbReference>
<sequence length="110" mass="11928">MSSLNISPQTPRINAAYLEKWVNHTVRIVGKVTGVQGGMANIDSAGPVTLQLTRDCALIPNNGAEVIGKVMPDGTLKVLTSWDLGPDVDYSIAEAIVDVNHRYKQVFYDS</sequence>
<accession>U4L4Q8</accession>
<dbReference type="GO" id="GO:0005662">
    <property type="term" value="C:DNA replication factor A complex"/>
    <property type="evidence" value="ECO:0007669"/>
    <property type="project" value="TreeGrafter"/>
</dbReference>
<evidence type="ECO:0000256" key="2">
    <source>
        <dbReference type="ARBA" id="ARBA00009761"/>
    </source>
</evidence>
<dbReference type="InterPro" id="IPR012340">
    <property type="entry name" value="NA-bd_OB-fold"/>
</dbReference>
<comment type="subcellular location">
    <subcellularLocation>
        <location evidence="1">Nucleus</location>
    </subcellularLocation>
</comment>
<keyword evidence="3" id="KW-0539">Nucleus</keyword>
<dbReference type="OMA" id="HRYKEIF"/>
<dbReference type="SUPFAM" id="SSF50249">
    <property type="entry name" value="Nucleic acid-binding proteins"/>
    <property type="match status" value="1"/>
</dbReference>
<dbReference type="OrthoDB" id="188186at2759"/>
<evidence type="ECO:0000256" key="3">
    <source>
        <dbReference type="ARBA" id="ARBA00023242"/>
    </source>
</evidence>
<dbReference type="Gene3D" id="2.40.50.140">
    <property type="entry name" value="Nucleic acid-binding proteins"/>
    <property type="match status" value="1"/>
</dbReference>
<dbReference type="eggNOG" id="ENOG502SBIR">
    <property type="taxonomic scope" value="Eukaryota"/>
</dbReference>
<gene>
    <name evidence="4" type="ORF">PCON_11641</name>
</gene>
<dbReference type="GO" id="GO:0003697">
    <property type="term" value="F:single-stranded DNA binding"/>
    <property type="evidence" value="ECO:0007669"/>
    <property type="project" value="TreeGrafter"/>
</dbReference>
<proteinExistence type="inferred from homology"/>
<evidence type="ECO:0000313" key="5">
    <source>
        <dbReference type="Proteomes" id="UP000018144"/>
    </source>
</evidence>
<dbReference type="GO" id="GO:0006284">
    <property type="term" value="P:base-excision repair"/>
    <property type="evidence" value="ECO:0007669"/>
    <property type="project" value="TreeGrafter"/>
</dbReference>
<dbReference type="AlphaFoldDB" id="U4L4Q8"/>
<evidence type="ECO:0000313" key="4">
    <source>
        <dbReference type="EMBL" id="CCX12047.1"/>
    </source>
</evidence>
<reference evidence="4 5" key="1">
    <citation type="journal article" date="2013" name="PLoS Genet.">
        <title>The genome and development-dependent transcriptomes of Pyronema confluens: a window into fungal evolution.</title>
        <authorList>
            <person name="Traeger S."/>
            <person name="Altegoer F."/>
            <person name="Freitag M."/>
            <person name="Gabaldon T."/>
            <person name="Kempken F."/>
            <person name="Kumar A."/>
            <person name="Marcet-Houben M."/>
            <person name="Poggeler S."/>
            <person name="Stajich J.E."/>
            <person name="Nowrousian M."/>
        </authorList>
    </citation>
    <scope>NUCLEOTIDE SEQUENCE [LARGE SCALE GENOMIC DNA]</scope>
    <source>
        <strain evidence="5">CBS 100304</strain>
        <tissue evidence="4">Vegetative mycelium</tissue>
    </source>
</reference>
<dbReference type="STRING" id="1076935.U4L4Q8"/>
<dbReference type="Pfam" id="PF08661">
    <property type="entry name" value="Rep_fac-A_3"/>
    <property type="match status" value="1"/>
</dbReference>
<dbReference type="Proteomes" id="UP000018144">
    <property type="component" value="Unassembled WGS sequence"/>
</dbReference>
<organism evidence="4 5">
    <name type="scientific">Pyronema omphalodes (strain CBS 100304)</name>
    <name type="common">Pyronema confluens</name>
    <dbReference type="NCBI Taxonomy" id="1076935"/>
    <lineage>
        <taxon>Eukaryota</taxon>
        <taxon>Fungi</taxon>
        <taxon>Dikarya</taxon>
        <taxon>Ascomycota</taxon>
        <taxon>Pezizomycotina</taxon>
        <taxon>Pezizomycetes</taxon>
        <taxon>Pezizales</taxon>
        <taxon>Pyronemataceae</taxon>
        <taxon>Pyronema</taxon>
    </lineage>
</organism>
<evidence type="ECO:0000256" key="1">
    <source>
        <dbReference type="ARBA" id="ARBA00004123"/>
    </source>
</evidence>